<comment type="caution">
    <text evidence="1">The sequence shown here is derived from an EMBL/GenBank/DDBJ whole genome shotgun (WGS) entry which is preliminary data.</text>
</comment>
<feature type="non-terminal residue" evidence="1">
    <location>
        <position position="484"/>
    </location>
</feature>
<keyword evidence="2" id="KW-1185">Reference proteome</keyword>
<evidence type="ECO:0000313" key="1">
    <source>
        <dbReference type="EMBL" id="KAJ1885928.1"/>
    </source>
</evidence>
<evidence type="ECO:0000313" key="2">
    <source>
        <dbReference type="Proteomes" id="UP001150581"/>
    </source>
</evidence>
<proteinExistence type="predicted"/>
<accession>A0ACC1I5V4</accession>
<dbReference type="EMBL" id="JANBPG010002398">
    <property type="protein sequence ID" value="KAJ1885928.1"/>
    <property type="molecule type" value="Genomic_DNA"/>
</dbReference>
<reference evidence="1" key="1">
    <citation type="submission" date="2022-07" db="EMBL/GenBank/DDBJ databases">
        <title>Phylogenomic reconstructions and comparative analyses of Kickxellomycotina fungi.</title>
        <authorList>
            <person name="Reynolds N.K."/>
            <person name="Stajich J.E."/>
            <person name="Barry K."/>
            <person name="Grigoriev I.V."/>
            <person name="Crous P."/>
            <person name="Smith M.E."/>
        </authorList>
    </citation>
    <scope>NUCLEOTIDE SEQUENCE</scope>
    <source>
        <strain evidence="1">Benny 63K</strain>
    </source>
</reference>
<sequence>MAGIPLSGCFPVVSTLQEYMDALVIGGKCQQDDDPSDFKRFLSSTLIGHSPITRQCFLEEPSNSVRDTAIKAIQRLLKMEAATVKKQTTSEWFLETEQRNILAAGYKCTAVCSKNSVRGVIGLSNNNINSTMVELNNRRWDILLGRVGDVALGRLFVETSIFVPLKKGSFQQICGAPLINANRPPLESVSVPIIESLFDQGLKSSGKRRLADTDNHGGGEAASPKRSRVCSKRPDQQKQRQRQDPEPGMSMRFLEPPKLCNATVFRRSMQYCVPPISKGDFKKREHPVWVLPETFPLNSRTSADELLRNIFSGTPEFVVHLPEKLVVLGRRMLKLHKKCNYRFHLFRQCPAPWQVCDTSGSSQGTKQDGPLTGSDGNSDSDSDDQFKGGLEADDLPFSIGLSLPTPEHTPHGSPAPSLQMHAATSQPASTGGQASLAGANPNVLEKATSHEQVCMYLQLCISRVIPRELIGGKKNLRELFKLVR</sequence>
<dbReference type="Proteomes" id="UP001150581">
    <property type="component" value="Unassembled WGS sequence"/>
</dbReference>
<protein>
    <submittedName>
        <fullName evidence="1">Uncharacterized protein</fullName>
    </submittedName>
</protein>
<name>A0ACC1I5V4_9FUNG</name>
<gene>
    <name evidence="1" type="ORF">LPJ66_009881</name>
</gene>
<organism evidence="1 2">
    <name type="scientific">Kickxella alabastrina</name>
    <dbReference type="NCBI Taxonomy" id="61397"/>
    <lineage>
        <taxon>Eukaryota</taxon>
        <taxon>Fungi</taxon>
        <taxon>Fungi incertae sedis</taxon>
        <taxon>Zoopagomycota</taxon>
        <taxon>Kickxellomycotina</taxon>
        <taxon>Kickxellomycetes</taxon>
        <taxon>Kickxellales</taxon>
        <taxon>Kickxellaceae</taxon>
        <taxon>Kickxella</taxon>
    </lineage>
</organism>